<organism evidence="1">
    <name type="scientific">uncultured marine virus</name>
    <dbReference type="NCBI Taxonomy" id="186617"/>
    <lineage>
        <taxon>Viruses</taxon>
        <taxon>environmental samples</taxon>
    </lineage>
</organism>
<reference evidence="1" key="2">
    <citation type="submission" date="2015-03" db="EMBL/GenBank/DDBJ databases">
        <authorList>
            <person name="Chow C.-E.T."/>
            <person name="Winget D.M."/>
            <person name="White R.A.III."/>
            <person name="Hallam S.J."/>
            <person name="Suttle C.A."/>
        </authorList>
    </citation>
    <scope>NUCLEOTIDE SEQUENCE</scope>
    <source>
        <strain evidence="1">Anoxic2_1</strain>
    </source>
</reference>
<dbReference type="EMBL" id="KR029585">
    <property type="protein sequence ID" value="AKH46714.1"/>
    <property type="molecule type" value="Genomic_DNA"/>
</dbReference>
<accession>A0A0F7L2D1</accession>
<proteinExistence type="predicted"/>
<name>A0A0F7L2D1_9VIRU</name>
<protein>
    <submittedName>
        <fullName evidence="1">Major head subunit</fullName>
    </submittedName>
</protein>
<reference evidence="1" key="1">
    <citation type="journal article" date="2015" name="Front. Microbiol.">
        <title>Combining genomic sequencing methods to explore viral diversity and reveal potential virus-host interactions.</title>
        <authorList>
            <person name="Chow C.E."/>
            <person name="Winget D.M."/>
            <person name="White R.A.III."/>
            <person name="Hallam S.J."/>
            <person name="Suttle C.A."/>
        </authorList>
    </citation>
    <scope>NUCLEOTIDE SEQUENCE</scope>
    <source>
        <strain evidence="1">Anoxic2_1</strain>
    </source>
</reference>
<sequence length="72" mass="8132">MFVKLNSSTLRPCALRDPIHSRIAGVMPRSTYVSVSWLETDRNPTMSAHPASSSCSCSRRKIPRRPFSVIRE</sequence>
<evidence type="ECO:0000313" key="1">
    <source>
        <dbReference type="EMBL" id="AKH46714.1"/>
    </source>
</evidence>